<dbReference type="InterPro" id="IPR049734">
    <property type="entry name" value="NudC-like_C"/>
</dbReference>
<organism evidence="12">
    <name type="scientific">Alexandrium monilatum</name>
    <dbReference type="NCBI Taxonomy" id="311494"/>
    <lineage>
        <taxon>Eukaryota</taxon>
        <taxon>Sar</taxon>
        <taxon>Alveolata</taxon>
        <taxon>Dinophyceae</taxon>
        <taxon>Gonyaulacales</taxon>
        <taxon>Pyrocystaceae</taxon>
        <taxon>Alexandrium</taxon>
    </lineage>
</organism>
<evidence type="ECO:0000256" key="4">
    <source>
        <dbReference type="ARBA" id="ARBA00012381"/>
    </source>
</evidence>
<comment type="catalytic activity">
    <reaction evidence="9">
        <text>a 5'-end NAD(+)-phospho-ribonucleoside in mRNA + H2O = a 5'-end phospho-adenosine-phospho-ribonucleoside in mRNA + beta-nicotinamide D-ribonucleotide + 2 H(+)</text>
        <dbReference type="Rhea" id="RHEA:60876"/>
        <dbReference type="Rhea" id="RHEA-COMP:15698"/>
        <dbReference type="Rhea" id="RHEA-COMP:15719"/>
        <dbReference type="ChEBI" id="CHEBI:14649"/>
        <dbReference type="ChEBI" id="CHEBI:15377"/>
        <dbReference type="ChEBI" id="CHEBI:15378"/>
        <dbReference type="ChEBI" id="CHEBI:144029"/>
        <dbReference type="ChEBI" id="CHEBI:144051"/>
    </reaction>
    <physiologicalReaction direction="left-to-right" evidence="9">
        <dbReference type="Rhea" id="RHEA:60877"/>
    </physiologicalReaction>
</comment>
<evidence type="ECO:0000256" key="10">
    <source>
        <dbReference type="SAM" id="Phobius"/>
    </source>
</evidence>
<evidence type="ECO:0000256" key="6">
    <source>
        <dbReference type="ARBA" id="ARBA00022801"/>
    </source>
</evidence>
<dbReference type="GO" id="GO:0005829">
    <property type="term" value="C:cytosol"/>
    <property type="evidence" value="ECO:0007669"/>
    <property type="project" value="TreeGrafter"/>
</dbReference>
<evidence type="ECO:0000256" key="9">
    <source>
        <dbReference type="ARBA" id="ARBA00023679"/>
    </source>
</evidence>
<proteinExistence type="inferred from homology"/>
<keyword evidence="8" id="KW-0520">NAD</keyword>
<name>A0A7S4QSL4_9DINO</name>
<dbReference type="InterPro" id="IPR000086">
    <property type="entry name" value="NUDIX_hydrolase_dom"/>
</dbReference>
<keyword evidence="6" id="KW-0378">Hydrolase</keyword>
<dbReference type="InterPro" id="IPR050241">
    <property type="entry name" value="NAD-cap_RNA_hydrolase_NudC"/>
</dbReference>
<evidence type="ECO:0000256" key="3">
    <source>
        <dbReference type="ARBA" id="ARBA00009595"/>
    </source>
</evidence>
<keyword evidence="10" id="KW-1133">Transmembrane helix</keyword>
<dbReference type="GO" id="GO:0019677">
    <property type="term" value="P:NAD+ catabolic process"/>
    <property type="evidence" value="ECO:0007669"/>
    <property type="project" value="TreeGrafter"/>
</dbReference>
<dbReference type="GO" id="GO:0006742">
    <property type="term" value="P:NADP+ catabolic process"/>
    <property type="evidence" value="ECO:0007669"/>
    <property type="project" value="TreeGrafter"/>
</dbReference>
<comment type="similarity">
    <text evidence="3">Belongs to the Nudix hydrolase family. NudC subfamily.</text>
</comment>
<evidence type="ECO:0000256" key="2">
    <source>
        <dbReference type="ARBA" id="ARBA00001947"/>
    </source>
</evidence>
<feature type="transmembrane region" description="Helical" evidence="10">
    <location>
        <begin position="348"/>
        <end position="370"/>
    </location>
</feature>
<keyword evidence="10" id="KW-0812">Transmembrane</keyword>
<gene>
    <name evidence="12" type="ORF">AMON00008_LOCUS25075</name>
</gene>
<dbReference type="Gene3D" id="3.90.79.20">
    <property type="match status" value="1"/>
</dbReference>
<sequence length="376" mass="40313">MAQGASRGEGTRRWQERGLAVLMRFVACPIDRAATFNVRKDPRAVQEVLSSAQARFVLVHSKRVLGSWHGGRAGLSWWTRQEVLGLAPRAEEEPIYLGPLRNASGALAGCQAFAVDVGALLSEADALAAGPGAEAGPLRWCSGRDLMISDASDDDVAIAGMALAMTGWHVTAKFDGRTGQPTVPVEGGAKRQVQGGSGKLYPRTDPVAIGLIMSADGRRILLGRGHKHPVGMYTCIAGFVDQCESVEEALRREALEEAGVRLGHVELMNSQPWPIGRAGSCELMLGCRAVALDEDIKVNPTELLHARWFTKAEVRKMLVGQHPHGFAVPPPFAIAHHLIRDWAHPPSAWRGIGTPAVACLVGLAVGVLLGRLRSRL</sequence>
<accession>A0A7S4QSL4</accession>
<keyword evidence="10" id="KW-0472">Membrane</keyword>
<dbReference type="EC" id="3.6.1.22" evidence="4"/>
<keyword evidence="7" id="KW-0460">Magnesium</keyword>
<keyword evidence="5" id="KW-0479">Metal-binding</keyword>
<comment type="cofactor">
    <cofactor evidence="1">
        <name>Mg(2+)</name>
        <dbReference type="ChEBI" id="CHEBI:18420"/>
    </cofactor>
</comment>
<dbReference type="InterPro" id="IPR015797">
    <property type="entry name" value="NUDIX_hydrolase-like_dom_sf"/>
</dbReference>
<dbReference type="EMBL" id="HBNR01036443">
    <property type="protein sequence ID" value="CAE4592728.1"/>
    <property type="molecule type" value="Transcribed_RNA"/>
</dbReference>
<evidence type="ECO:0000313" key="12">
    <source>
        <dbReference type="EMBL" id="CAE4592728.1"/>
    </source>
</evidence>
<dbReference type="PROSITE" id="PS00893">
    <property type="entry name" value="NUDIX_BOX"/>
    <property type="match status" value="1"/>
</dbReference>
<comment type="cofactor">
    <cofactor evidence="2">
        <name>Zn(2+)</name>
        <dbReference type="ChEBI" id="CHEBI:29105"/>
    </cofactor>
</comment>
<feature type="domain" description="Nudix hydrolase" evidence="11">
    <location>
        <begin position="202"/>
        <end position="334"/>
    </location>
</feature>
<dbReference type="GO" id="GO:0046872">
    <property type="term" value="F:metal ion binding"/>
    <property type="evidence" value="ECO:0007669"/>
    <property type="project" value="UniProtKB-KW"/>
</dbReference>
<dbReference type="PROSITE" id="PS51462">
    <property type="entry name" value="NUDIX"/>
    <property type="match status" value="1"/>
</dbReference>
<dbReference type="PANTHER" id="PTHR42904">
    <property type="entry name" value="NUDIX HYDROLASE, NUDC SUBFAMILY"/>
    <property type="match status" value="1"/>
</dbReference>
<dbReference type="GO" id="GO:0035529">
    <property type="term" value="F:NADH pyrophosphatase activity"/>
    <property type="evidence" value="ECO:0007669"/>
    <property type="project" value="TreeGrafter"/>
</dbReference>
<evidence type="ECO:0000256" key="1">
    <source>
        <dbReference type="ARBA" id="ARBA00001946"/>
    </source>
</evidence>
<dbReference type="Pfam" id="PF00293">
    <property type="entry name" value="NUDIX"/>
    <property type="match status" value="1"/>
</dbReference>
<protein>
    <recommendedName>
        <fullName evidence="4">NAD(+) diphosphatase</fullName>
        <ecNumber evidence="4">3.6.1.22</ecNumber>
    </recommendedName>
</protein>
<evidence type="ECO:0000256" key="5">
    <source>
        <dbReference type="ARBA" id="ARBA00022723"/>
    </source>
</evidence>
<reference evidence="12" key="1">
    <citation type="submission" date="2021-01" db="EMBL/GenBank/DDBJ databases">
        <authorList>
            <person name="Corre E."/>
            <person name="Pelletier E."/>
            <person name="Niang G."/>
            <person name="Scheremetjew M."/>
            <person name="Finn R."/>
            <person name="Kale V."/>
            <person name="Holt S."/>
            <person name="Cochrane G."/>
            <person name="Meng A."/>
            <person name="Brown T."/>
            <person name="Cohen L."/>
        </authorList>
    </citation>
    <scope>NUCLEOTIDE SEQUENCE</scope>
    <source>
        <strain evidence="12">CCMP3105</strain>
    </source>
</reference>
<dbReference type="SUPFAM" id="SSF55811">
    <property type="entry name" value="Nudix"/>
    <property type="match status" value="1"/>
</dbReference>
<dbReference type="InterPro" id="IPR020084">
    <property type="entry name" value="NUDIX_hydrolase_CS"/>
</dbReference>
<evidence type="ECO:0000259" key="11">
    <source>
        <dbReference type="PROSITE" id="PS51462"/>
    </source>
</evidence>
<evidence type="ECO:0000256" key="7">
    <source>
        <dbReference type="ARBA" id="ARBA00022842"/>
    </source>
</evidence>
<dbReference type="AlphaFoldDB" id="A0A7S4QSL4"/>
<dbReference type="Gene3D" id="3.90.79.10">
    <property type="entry name" value="Nucleoside Triphosphate Pyrophosphohydrolase"/>
    <property type="match status" value="1"/>
</dbReference>
<dbReference type="CDD" id="cd03429">
    <property type="entry name" value="NUDIX_NADH_pyrophosphatase_Nudt13"/>
    <property type="match status" value="1"/>
</dbReference>
<dbReference type="PANTHER" id="PTHR42904:SF6">
    <property type="entry name" value="NAD-CAPPED RNA HYDROLASE NUDT12"/>
    <property type="match status" value="1"/>
</dbReference>
<evidence type="ECO:0000256" key="8">
    <source>
        <dbReference type="ARBA" id="ARBA00023027"/>
    </source>
</evidence>
<dbReference type="GO" id="GO:0005777">
    <property type="term" value="C:peroxisome"/>
    <property type="evidence" value="ECO:0007669"/>
    <property type="project" value="TreeGrafter"/>
</dbReference>